<keyword evidence="2" id="KW-0812">Transmembrane</keyword>
<reference evidence="12 16" key="5">
    <citation type="submission" date="2019-01" db="EMBL/GenBank/DDBJ databases">
        <title>The Pseudomonas aeruginosa pan-genome provides new insights on its population structure, horizontal gene transfer and pathogenicity.</title>
        <authorList>
            <person name="Freschi L."/>
            <person name="Vincent A.T."/>
            <person name="Jeukens J."/>
            <person name="Emond-Rheault J.-G."/>
            <person name="Kukavica-Ibrulj I."/>
            <person name="Dupont M.-J."/>
            <person name="Charette S.J."/>
            <person name="Boyle B."/>
            <person name="Levesque R.C."/>
        </authorList>
    </citation>
    <scope>NUCLEOTIDE SEQUENCE [LARGE SCALE GENOMIC DNA]</scope>
    <source>
        <strain evidence="12 16">PA-W36</strain>
    </source>
</reference>
<feature type="domain" description="p-hydroxybenzoic acid efflux pump subunit AaeA-like beta-barrel" evidence="8">
    <location>
        <begin position="187"/>
        <end position="283"/>
    </location>
</feature>
<dbReference type="InterPro" id="IPR058634">
    <property type="entry name" value="AaeA-lik-b-barrel"/>
</dbReference>
<evidence type="ECO:0000313" key="12">
    <source>
        <dbReference type="EMBL" id="RPM10543.1"/>
    </source>
</evidence>
<dbReference type="eggNOG" id="COG1566">
    <property type="taxonomic scope" value="Bacteria"/>
</dbReference>
<evidence type="ECO:0000313" key="13">
    <source>
        <dbReference type="EMBL" id="WOS75691.1"/>
    </source>
</evidence>
<dbReference type="OMA" id="AQTPWTR"/>
<sequence length="302" mass="33610">MSIVRLSKVAATFACGLLALCLALQLWQAYVLAPWTRDGRVSAQVIRIAPEVSGSVEAVFVADNQRVARGDPLYRIDPRSYRLAVRQREAELEQARETLRQRDEQWRRRMQLAGAVSREEVANAGRALRIARARAEAAGAALDQARLDLRRSELRSPVDGYVTQLRVQPGDYAAAGRTNIFIVDRRSFWVTGYFEETKLRNVQVGAPATIKLMGFDPLLDGHVASIGRGVADLNESRADSGLPQVSPNFSWIRLAQRVPVRIELDRVPAGVVLAAGMTGSVEVLQAGTARHWRLTRWLQEYL</sequence>
<reference evidence="13" key="8">
    <citation type="submission" date="2023-10" db="EMBL/GenBank/DDBJ databases">
        <title>Pathogen: clinical or host-associated sample.</title>
        <authorList>
            <person name="Hergert J."/>
            <person name="Casey R."/>
            <person name="Wagner J."/>
            <person name="Young E.L."/>
            <person name="Oakeson K.F."/>
        </authorList>
    </citation>
    <scope>NUCLEOTIDE SEQUENCE</scope>
    <source>
        <strain evidence="13">2021CK-01020</strain>
    </source>
</reference>
<dbReference type="EMBL" id="NSNE01000015">
    <property type="protein sequence ID" value="RPM10543.1"/>
    <property type="molecule type" value="Genomic_DNA"/>
</dbReference>
<reference evidence="14" key="2">
    <citation type="submission" date="2015-06" db="EMBL/GenBank/DDBJ databases">
        <authorList>
            <person name="Radhakrishnan Rajesh"/>
            <person name="Underwood Anthony"/>
            <person name="Al-Shahib Ali"/>
        </authorList>
    </citation>
    <scope>NUCLEOTIDE SEQUENCE [LARGE SCALE GENOMIC DNA]</scope>
    <source>
        <strain evidence="14">P19_London_7_VIM_2_05_10</strain>
    </source>
</reference>
<dbReference type="EMBL" id="WXZT01000003">
    <property type="protein sequence ID" value="MZZ11828.1"/>
    <property type="molecule type" value="Genomic_DNA"/>
</dbReference>
<evidence type="ECO:0000313" key="11">
    <source>
        <dbReference type="EMBL" id="OTI64048.1"/>
    </source>
</evidence>
<dbReference type="Gene3D" id="2.40.50.100">
    <property type="match status" value="1"/>
</dbReference>
<reference evidence="13" key="7">
    <citation type="submission" date="2023-06" db="EMBL/GenBank/DDBJ databases">
        <authorList>
            <consortium name="Clinical and Environmental Microbiology Branch: Whole genome sequencing antimicrobial resistance pathogens in the healthcare setting"/>
        </authorList>
    </citation>
    <scope>NUCLEOTIDE SEQUENCE</scope>
    <source>
        <strain evidence="13">2021CK-01020</strain>
    </source>
</reference>
<dbReference type="EMBL" id="CVVU01000122">
    <property type="protein sequence ID" value="CRO64959.1"/>
    <property type="molecule type" value="Genomic_DNA"/>
</dbReference>
<evidence type="ECO:0000256" key="4">
    <source>
        <dbReference type="ARBA" id="ARBA00023054"/>
    </source>
</evidence>
<dbReference type="Proteomes" id="UP000644192">
    <property type="component" value="Unassembled WGS sequence"/>
</dbReference>
<keyword evidence="3" id="KW-1133">Transmembrane helix</keyword>
<evidence type="ECO:0000256" key="3">
    <source>
        <dbReference type="ARBA" id="ARBA00022989"/>
    </source>
</evidence>
<evidence type="ECO:0000259" key="7">
    <source>
        <dbReference type="Pfam" id="PF25917"/>
    </source>
</evidence>
<evidence type="ECO:0000256" key="2">
    <source>
        <dbReference type="ARBA" id="ARBA00022692"/>
    </source>
</evidence>
<evidence type="ECO:0000313" key="9">
    <source>
        <dbReference type="EMBL" id="CRO64959.1"/>
    </source>
</evidence>
<evidence type="ECO:0000313" key="15">
    <source>
        <dbReference type="Proteomes" id="UP000194857"/>
    </source>
</evidence>
<dbReference type="EMBL" id="NFFZ01000003">
    <property type="protein sequence ID" value="OTI64048.1"/>
    <property type="molecule type" value="Genomic_DNA"/>
</dbReference>
<evidence type="ECO:0000256" key="5">
    <source>
        <dbReference type="ARBA" id="ARBA00023136"/>
    </source>
</evidence>
<comment type="similarity">
    <text evidence="1">Belongs to the membrane fusion protein (MFP) (TC 8.A.1) family.</text>
</comment>
<proteinExistence type="inferred from homology"/>
<name>A0A081HQU3_PSEAI</name>
<dbReference type="Proteomes" id="UP001297540">
    <property type="component" value="Chromosome"/>
</dbReference>
<organism evidence="12 16">
    <name type="scientific">Pseudomonas aeruginosa</name>
    <dbReference type="NCBI Taxonomy" id="287"/>
    <lineage>
        <taxon>Bacteria</taxon>
        <taxon>Pseudomonadati</taxon>
        <taxon>Pseudomonadota</taxon>
        <taxon>Gammaproteobacteria</taxon>
        <taxon>Pseudomonadales</taxon>
        <taxon>Pseudomonadaceae</taxon>
        <taxon>Pseudomonas</taxon>
    </lineage>
</organism>
<evidence type="ECO:0000259" key="8">
    <source>
        <dbReference type="Pfam" id="PF25963"/>
    </source>
</evidence>
<dbReference type="RefSeq" id="WP_003112442.1">
    <property type="nucleotide sequence ID" value="NZ_AP014622.1"/>
</dbReference>
<keyword evidence="4 6" id="KW-0175">Coiled coil</keyword>
<evidence type="ECO:0000313" key="10">
    <source>
        <dbReference type="EMBL" id="MZZ11828.1"/>
    </source>
</evidence>
<dbReference type="Proteomes" id="UP000284767">
    <property type="component" value="Unassembled WGS sequence"/>
</dbReference>
<evidence type="ECO:0000313" key="14">
    <source>
        <dbReference type="Proteomes" id="UP000045039"/>
    </source>
</evidence>
<reference evidence="10" key="6">
    <citation type="submission" date="2020-01" db="EMBL/GenBank/DDBJ databases">
        <title>Bacteria Cultured from War Wounds Associated with the Conflict in Eastern Ukraine.</title>
        <authorList>
            <person name="Snesrud E."/>
            <person name="Galac M.R."/>
            <person name="Mc Gann P."/>
            <person name="Valentine K."/>
            <person name="Viacheslav K."/>
        </authorList>
    </citation>
    <scope>NUCLEOTIDE SEQUENCE</scope>
    <source>
        <strain evidence="10">VNMU148</strain>
    </source>
</reference>
<dbReference type="Pfam" id="PF25917">
    <property type="entry name" value="BSH_RND"/>
    <property type="match status" value="1"/>
</dbReference>
<dbReference type="EMBL" id="CP136986">
    <property type="protein sequence ID" value="WOS75691.1"/>
    <property type="molecule type" value="Genomic_DNA"/>
</dbReference>
<evidence type="ECO:0000256" key="1">
    <source>
        <dbReference type="ARBA" id="ARBA00009477"/>
    </source>
</evidence>
<gene>
    <name evidence="9" type="primary">aaeA_2</name>
    <name evidence="11" type="ORF">CAZ10_07475</name>
    <name evidence="10" type="ORF">GUL26_06190</name>
    <name evidence="12" type="ORF">IPC1295_22800</name>
    <name evidence="13" type="ORF">L4V69_24650</name>
    <name evidence="9" type="ORF">PAERUG_P19_London_7_VIM_2_05_10_02187</name>
</gene>
<dbReference type="InterPro" id="IPR006143">
    <property type="entry name" value="RND_pump_MFP"/>
</dbReference>
<dbReference type="PANTHER" id="PTHR30367">
    <property type="entry name" value="P-HYDROXYBENZOIC ACID EFFLUX PUMP SUBUNIT AAEA-RELATED"/>
    <property type="match status" value="1"/>
</dbReference>
<dbReference type="Proteomes" id="UP000045039">
    <property type="component" value="Unassembled WGS sequence"/>
</dbReference>
<accession>A0A1S1C4F6</accession>
<dbReference type="SUPFAM" id="SSF111369">
    <property type="entry name" value="HlyD-like secretion proteins"/>
    <property type="match status" value="1"/>
</dbReference>
<dbReference type="PANTHER" id="PTHR30367:SF12">
    <property type="entry name" value="P-HYDROXYBENZOIC ACID EFFLUX PUMP SUBUNIT AAEA"/>
    <property type="match status" value="1"/>
</dbReference>
<accession>A0A081HQU3</accession>
<evidence type="ECO:0000256" key="6">
    <source>
        <dbReference type="SAM" id="Coils"/>
    </source>
</evidence>
<dbReference type="KEGG" id="paeb:NCGM1900_1348"/>
<keyword evidence="5" id="KW-0472">Membrane</keyword>
<feature type="domain" description="Multidrug resistance protein MdtA-like barrel-sandwich hybrid" evidence="7">
    <location>
        <begin position="45"/>
        <end position="184"/>
    </location>
</feature>
<dbReference type="Proteomes" id="UP000194857">
    <property type="component" value="Unassembled WGS sequence"/>
</dbReference>
<dbReference type="GO" id="GO:0022857">
    <property type="term" value="F:transmembrane transporter activity"/>
    <property type="evidence" value="ECO:0007669"/>
    <property type="project" value="InterPro"/>
</dbReference>
<reference evidence="9" key="1">
    <citation type="submission" date="2015-06" db="EMBL/GenBank/DDBJ databases">
        <authorList>
            <person name="Radhakrishnan R."/>
            <person name="Underwood A."/>
            <person name="Al-Shahib A."/>
        </authorList>
    </citation>
    <scope>NUCLEOTIDE SEQUENCE</scope>
    <source>
        <strain evidence="9">P19_London_7_VIM_2_05_10</strain>
    </source>
</reference>
<protein>
    <submittedName>
        <fullName evidence="10">Efflux RND transporter periplasmic adaptor subunit</fullName>
    </submittedName>
    <submittedName>
        <fullName evidence="11">Efflux transporter periplasmic adaptor subunit</fullName>
    </submittedName>
    <submittedName>
        <fullName evidence="12">HlyD family secretion protein</fullName>
    </submittedName>
    <submittedName>
        <fullName evidence="9">p-hydroxybenzoic acid efflux pump subunit AaeA</fullName>
    </submittedName>
</protein>
<reference evidence="12 16" key="4">
    <citation type="submission" date="2017-08" db="EMBL/GenBank/DDBJ databases">
        <authorList>
            <person name="Feschi L."/>
            <person name="Jeukens J."/>
            <person name="Emond-Rheault J.-G."/>
            <person name="Kukavica-Ibrulj I."/>
            <person name="Boyle B."/>
            <person name="Levesque R.C."/>
        </authorList>
    </citation>
    <scope>NUCLEOTIDE SEQUENCE [LARGE SCALE GENOMIC DNA]</scope>
    <source>
        <strain evidence="12 16">PA-W36</strain>
    </source>
</reference>
<dbReference type="AlphaFoldDB" id="A0A081HQU3"/>
<feature type="coiled-coil region" evidence="6">
    <location>
        <begin position="82"/>
        <end position="109"/>
    </location>
</feature>
<reference evidence="11 15" key="3">
    <citation type="submission" date="2017-05" db="EMBL/GenBank/DDBJ databases">
        <authorList>
            <person name="Song R."/>
            <person name="Chenine A.L."/>
            <person name="Ruprecht R.M."/>
        </authorList>
    </citation>
    <scope>NUCLEOTIDE SEQUENCE [LARGE SCALE GENOMIC DNA]</scope>
    <source>
        <strain evidence="11 15">S567_C10_BS</strain>
    </source>
</reference>
<dbReference type="Gene3D" id="2.40.30.170">
    <property type="match status" value="1"/>
</dbReference>
<dbReference type="InterPro" id="IPR058625">
    <property type="entry name" value="MdtA-like_BSH"/>
</dbReference>
<dbReference type="InterPro" id="IPR050393">
    <property type="entry name" value="MFP_Efflux_Pump"/>
</dbReference>
<dbReference type="GO" id="GO:0016020">
    <property type="term" value="C:membrane"/>
    <property type="evidence" value="ECO:0007669"/>
    <property type="project" value="InterPro"/>
</dbReference>
<dbReference type="SMR" id="A0A081HQU3"/>
<dbReference type="NCBIfam" id="TIGR01730">
    <property type="entry name" value="RND_mfp"/>
    <property type="match status" value="1"/>
</dbReference>
<dbReference type="Gene3D" id="1.10.287.470">
    <property type="entry name" value="Helix hairpin bin"/>
    <property type="match status" value="1"/>
</dbReference>
<evidence type="ECO:0000313" key="16">
    <source>
        <dbReference type="Proteomes" id="UP000284767"/>
    </source>
</evidence>
<dbReference type="Pfam" id="PF25963">
    <property type="entry name" value="Beta-barrel_AAEA"/>
    <property type="match status" value="1"/>
</dbReference>